<dbReference type="GO" id="GO:0048306">
    <property type="term" value="F:calcium-dependent protein binding"/>
    <property type="evidence" value="ECO:0007669"/>
    <property type="project" value="TreeGrafter"/>
</dbReference>
<keyword evidence="3" id="KW-0677">Repeat</keyword>
<dbReference type="AlphaFoldDB" id="A0A8D2J659"/>
<proteinExistence type="inferred from homology"/>
<evidence type="ECO:0000256" key="4">
    <source>
        <dbReference type="ARBA" id="ARBA00022837"/>
    </source>
</evidence>
<dbReference type="Pfam" id="PF01023">
    <property type="entry name" value="S_100"/>
    <property type="match status" value="1"/>
</dbReference>
<protein>
    <recommendedName>
        <fullName evidence="5">Protein S100</fullName>
    </recommendedName>
    <alternativeName>
        <fullName evidence="5">S100 calcium-binding protein</fullName>
    </alternativeName>
</protein>
<evidence type="ECO:0000256" key="5">
    <source>
        <dbReference type="RuleBase" id="RU361184"/>
    </source>
</evidence>
<dbReference type="OMA" id="CTLCHEF"/>
<dbReference type="GO" id="GO:0046914">
    <property type="term" value="F:transition metal ion binding"/>
    <property type="evidence" value="ECO:0007669"/>
    <property type="project" value="InterPro"/>
</dbReference>
<comment type="similarity">
    <text evidence="1 5">Belongs to the S-100 family.</text>
</comment>
<dbReference type="SMART" id="SM01394">
    <property type="entry name" value="S_100"/>
    <property type="match status" value="1"/>
</dbReference>
<accession>A0A8D2J659</accession>
<dbReference type="PANTHER" id="PTHR11639:SF12">
    <property type="entry name" value="PROTEIN S100-A3"/>
    <property type="match status" value="1"/>
</dbReference>
<dbReference type="InterPro" id="IPR013787">
    <property type="entry name" value="S100_Ca-bd_sub"/>
</dbReference>
<evidence type="ECO:0000256" key="1">
    <source>
        <dbReference type="ARBA" id="ARBA00007323"/>
    </source>
</evidence>
<keyword evidence="4 5" id="KW-0106">Calcium</keyword>
<dbReference type="SUPFAM" id="SSF47473">
    <property type="entry name" value="EF-hand"/>
    <property type="match status" value="1"/>
</dbReference>
<dbReference type="Proteomes" id="UP000694545">
    <property type="component" value="Unplaced"/>
</dbReference>
<sequence>MERLHTLERALAVLVCTFQRYCQREGHRNTLSKEQLRALLEKELPSLQMVESPPFQLMGLLDTNKDNQVDFEEYIRFITAACTFFHDFFQDSPAVQPRVP</sequence>
<keyword evidence="2 5" id="KW-0479">Metal-binding</keyword>
<dbReference type="GO" id="GO:0005509">
    <property type="term" value="F:calcium ion binding"/>
    <property type="evidence" value="ECO:0007669"/>
    <property type="project" value="InterPro"/>
</dbReference>
<keyword evidence="8" id="KW-1185">Reference proteome</keyword>
<evidence type="ECO:0000313" key="7">
    <source>
        <dbReference type="Ensembl" id="ENSVKKP00000007033.1"/>
    </source>
</evidence>
<dbReference type="PANTHER" id="PTHR11639">
    <property type="entry name" value="S100 CALCIUM-BINDING PROTEIN"/>
    <property type="match status" value="1"/>
</dbReference>
<name>A0A8D2J659_VARKO</name>
<evidence type="ECO:0000259" key="6">
    <source>
        <dbReference type="PROSITE" id="PS50222"/>
    </source>
</evidence>
<dbReference type="PROSITE" id="PS00018">
    <property type="entry name" value="EF_HAND_1"/>
    <property type="match status" value="1"/>
</dbReference>
<evidence type="ECO:0000256" key="2">
    <source>
        <dbReference type="ARBA" id="ARBA00022723"/>
    </source>
</evidence>
<dbReference type="InterPro" id="IPR001751">
    <property type="entry name" value="S100/CaBP7/8-like_CS"/>
</dbReference>
<reference evidence="7" key="1">
    <citation type="submission" date="2025-08" db="UniProtKB">
        <authorList>
            <consortium name="Ensembl"/>
        </authorList>
    </citation>
    <scope>IDENTIFICATION</scope>
</reference>
<dbReference type="Ensembl" id="ENSVKKT00000007216.1">
    <property type="protein sequence ID" value="ENSVKKP00000007033.1"/>
    <property type="gene ID" value="ENSVKKG00000005082.1"/>
</dbReference>
<dbReference type="InterPro" id="IPR018247">
    <property type="entry name" value="EF_Hand_1_Ca_BS"/>
</dbReference>
<dbReference type="PROSITE" id="PS00303">
    <property type="entry name" value="S100_CABP"/>
    <property type="match status" value="1"/>
</dbReference>
<dbReference type="PROSITE" id="PS50222">
    <property type="entry name" value="EF_HAND_2"/>
    <property type="match status" value="1"/>
</dbReference>
<dbReference type="CDD" id="cd00213">
    <property type="entry name" value="S-100"/>
    <property type="match status" value="1"/>
</dbReference>
<feature type="domain" description="EF-hand" evidence="6">
    <location>
        <begin position="60"/>
        <end position="84"/>
    </location>
</feature>
<dbReference type="InterPro" id="IPR002048">
    <property type="entry name" value="EF_hand_dom"/>
</dbReference>
<evidence type="ECO:0000256" key="3">
    <source>
        <dbReference type="ARBA" id="ARBA00022737"/>
    </source>
</evidence>
<dbReference type="Gene3D" id="1.10.238.10">
    <property type="entry name" value="EF-hand"/>
    <property type="match status" value="1"/>
</dbReference>
<reference evidence="7" key="2">
    <citation type="submission" date="2025-09" db="UniProtKB">
        <authorList>
            <consortium name="Ensembl"/>
        </authorList>
    </citation>
    <scope>IDENTIFICATION</scope>
</reference>
<dbReference type="InterPro" id="IPR034325">
    <property type="entry name" value="S-100_dom"/>
</dbReference>
<organism evidence="7 8">
    <name type="scientific">Varanus komodoensis</name>
    <name type="common">Komodo dragon</name>
    <dbReference type="NCBI Taxonomy" id="61221"/>
    <lineage>
        <taxon>Eukaryota</taxon>
        <taxon>Metazoa</taxon>
        <taxon>Chordata</taxon>
        <taxon>Craniata</taxon>
        <taxon>Vertebrata</taxon>
        <taxon>Euteleostomi</taxon>
        <taxon>Lepidosauria</taxon>
        <taxon>Squamata</taxon>
        <taxon>Bifurcata</taxon>
        <taxon>Unidentata</taxon>
        <taxon>Episquamata</taxon>
        <taxon>Toxicofera</taxon>
        <taxon>Anguimorpha</taxon>
        <taxon>Paleoanguimorpha</taxon>
        <taxon>Varanoidea</taxon>
        <taxon>Varanidae</taxon>
        <taxon>Varanus</taxon>
    </lineage>
</organism>
<dbReference type="InterPro" id="IPR011992">
    <property type="entry name" value="EF-hand-dom_pair"/>
</dbReference>
<evidence type="ECO:0000313" key="8">
    <source>
        <dbReference type="Proteomes" id="UP000694545"/>
    </source>
</evidence>